<dbReference type="Pfam" id="PF00106">
    <property type="entry name" value="adh_short"/>
    <property type="match status" value="1"/>
</dbReference>
<dbReference type="AlphaFoldDB" id="A0A2J7ZWU1"/>
<comment type="similarity">
    <text evidence="1">Belongs to the short-chain dehydrogenases/reductases (SDR) family.</text>
</comment>
<accession>A0A2J7ZWU1</accession>
<dbReference type="PANTHER" id="PTHR24321:SF8">
    <property type="entry name" value="ESTRADIOL 17-BETA-DEHYDROGENASE 8-RELATED"/>
    <property type="match status" value="1"/>
</dbReference>
<organism evidence="4 5">
    <name type="scientific">Tetrabaena socialis</name>
    <dbReference type="NCBI Taxonomy" id="47790"/>
    <lineage>
        <taxon>Eukaryota</taxon>
        <taxon>Viridiplantae</taxon>
        <taxon>Chlorophyta</taxon>
        <taxon>core chlorophytes</taxon>
        <taxon>Chlorophyceae</taxon>
        <taxon>CS clade</taxon>
        <taxon>Chlamydomonadales</taxon>
        <taxon>Tetrabaenaceae</taxon>
        <taxon>Tetrabaena</taxon>
    </lineage>
</organism>
<dbReference type="GO" id="GO:0016491">
    <property type="term" value="F:oxidoreductase activity"/>
    <property type="evidence" value="ECO:0007669"/>
    <property type="project" value="UniProtKB-KW"/>
</dbReference>
<reference evidence="4 5" key="1">
    <citation type="journal article" date="2017" name="Mol. Biol. Evol.">
        <title>The 4-celled Tetrabaena socialis nuclear genome reveals the essential components for genetic control of cell number at the origin of multicellularity in the volvocine lineage.</title>
        <authorList>
            <person name="Featherston J."/>
            <person name="Arakaki Y."/>
            <person name="Hanschen E.R."/>
            <person name="Ferris P.J."/>
            <person name="Michod R.E."/>
            <person name="Olson B.J.S.C."/>
            <person name="Nozaki H."/>
            <person name="Durand P.M."/>
        </authorList>
    </citation>
    <scope>NUCLEOTIDE SEQUENCE [LARGE SCALE GENOMIC DNA]</scope>
    <source>
        <strain evidence="4 5">NIES-571</strain>
    </source>
</reference>
<keyword evidence="2" id="KW-0560">Oxidoreductase</keyword>
<dbReference type="InterPro" id="IPR002347">
    <property type="entry name" value="SDR_fam"/>
</dbReference>
<keyword evidence="5" id="KW-1185">Reference proteome</keyword>
<dbReference type="InterPro" id="IPR036291">
    <property type="entry name" value="NAD(P)-bd_dom_sf"/>
</dbReference>
<evidence type="ECO:0000256" key="3">
    <source>
        <dbReference type="SAM" id="MobiDB-lite"/>
    </source>
</evidence>
<evidence type="ECO:0000313" key="4">
    <source>
        <dbReference type="EMBL" id="PNH04722.1"/>
    </source>
</evidence>
<dbReference type="PANTHER" id="PTHR24321">
    <property type="entry name" value="DEHYDROGENASES, SHORT CHAIN"/>
    <property type="match status" value="1"/>
</dbReference>
<proteinExistence type="inferred from homology"/>
<feature type="region of interest" description="Disordered" evidence="3">
    <location>
        <begin position="1"/>
        <end position="20"/>
    </location>
</feature>
<comment type="caution">
    <text evidence="4">The sequence shown here is derived from an EMBL/GenBank/DDBJ whole genome shotgun (WGS) entry which is preliminary data.</text>
</comment>
<dbReference type="EMBL" id="PGGS01000364">
    <property type="protein sequence ID" value="PNH04722.1"/>
    <property type="molecule type" value="Genomic_DNA"/>
</dbReference>
<dbReference type="SUPFAM" id="SSF51735">
    <property type="entry name" value="NAD(P)-binding Rossmann-fold domains"/>
    <property type="match status" value="1"/>
</dbReference>
<gene>
    <name evidence="4" type="ORF">TSOC_009042</name>
</gene>
<dbReference type="Gene3D" id="3.40.50.720">
    <property type="entry name" value="NAD(P)-binding Rossmann-like Domain"/>
    <property type="match status" value="1"/>
</dbReference>
<dbReference type="CDD" id="cd05233">
    <property type="entry name" value="SDR_c"/>
    <property type="match status" value="1"/>
</dbReference>
<feature type="non-terminal residue" evidence="4">
    <location>
        <position position="165"/>
    </location>
</feature>
<dbReference type="OrthoDB" id="1669814at2759"/>
<evidence type="ECO:0000256" key="1">
    <source>
        <dbReference type="ARBA" id="ARBA00006484"/>
    </source>
</evidence>
<protein>
    <submittedName>
        <fullName evidence="4">3-alpha-(Or 20-beta)-hydroxysteroid dehydrogenase</fullName>
    </submittedName>
</protein>
<sequence>MMEKSFQWPIPSPTSPPRSMQRTAVVSGVARPCGIGRAITRTLLTQGYRVVGCDAAPEEAPDTPAPAYSFLRVDITSERDVQALRRHVEGVAGGAGLHALVNNAGVAQPFMDATDPLRSWRAFIDTNLTGAFLMSQALQPLMVEGASAIVHISSTRALQSEPGCE</sequence>
<evidence type="ECO:0000256" key="2">
    <source>
        <dbReference type="ARBA" id="ARBA00023002"/>
    </source>
</evidence>
<dbReference type="Proteomes" id="UP000236333">
    <property type="component" value="Unassembled WGS sequence"/>
</dbReference>
<evidence type="ECO:0000313" key="5">
    <source>
        <dbReference type="Proteomes" id="UP000236333"/>
    </source>
</evidence>
<name>A0A2J7ZWU1_9CHLO</name>